<accession>A0A2W4W0D4</accession>
<protein>
    <submittedName>
        <fullName evidence="1">Uncharacterized protein</fullName>
    </submittedName>
</protein>
<sequence length="70" mass="7794">MHLSPEQVFEAVVNPELNDQKGFEVRDYGEFAGGPVYQVVQGEIVHYLNIVPLNERSGSVLIVSDRPPNV</sequence>
<organism evidence="1 2">
    <name type="scientific">Leptolyngbya foveolarum</name>
    <dbReference type="NCBI Taxonomy" id="47253"/>
    <lineage>
        <taxon>Bacteria</taxon>
        <taxon>Bacillati</taxon>
        <taxon>Cyanobacteriota</taxon>
        <taxon>Cyanophyceae</taxon>
        <taxon>Leptolyngbyales</taxon>
        <taxon>Leptolyngbyaceae</taxon>
        <taxon>Leptolyngbya group</taxon>
        <taxon>Leptolyngbya</taxon>
    </lineage>
</organism>
<name>A0A2W4W0D4_9CYAN</name>
<gene>
    <name evidence="1" type="ORF">DCF25_13490</name>
</gene>
<evidence type="ECO:0000313" key="2">
    <source>
        <dbReference type="Proteomes" id="UP000249354"/>
    </source>
</evidence>
<reference evidence="1 2" key="2">
    <citation type="submission" date="2018-06" db="EMBL/GenBank/DDBJ databases">
        <title>Metagenomic assembly of (sub)arctic Cyanobacteria and their associated microbiome from non-axenic cultures.</title>
        <authorList>
            <person name="Baurain D."/>
        </authorList>
    </citation>
    <scope>NUCLEOTIDE SEQUENCE [LARGE SCALE GENOMIC DNA]</scope>
    <source>
        <strain evidence="1">ULC129bin1</strain>
    </source>
</reference>
<dbReference type="Proteomes" id="UP000249354">
    <property type="component" value="Unassembled WGS sequence"/>
</dbReference>
<dbReference type="EMBL" id="QBMC01000091">
    <property type="protein sequence ID" value="PZO15515.1"/>
    <property type="molecule type" value="Genomic_DNA"/>
</dbReference>
<evidence type="ECO:0000313" key="1">
    <source>
        <dbReference type="EMBL" id="PZO15515.1"/>
    </source>
</evidence>
<proteinExistence type="predicted"/>
<comment type="caution">
    <text evidence="1">The sequence shown here is derived from an EMBL/GenBank/DDBJ whole genome shotgun (WGS) entry which is preliminary data.</text>
</comment>
<reference evidence="2" key="1">
    <citation type="submission" date="2018-04" db="EMBL/GenBank/DDBJ databases">
        <authorList>
            <person name="Cornet L."/>
        </authorList>
    </citation>
    <scope>NUCLEOTIDE SEQUENCE [LARGE SCALE GENOMIC DNA]</scope>
</reference>
<dbReference type="AlphaFoldDB" id="A0A2W4W0D4"/>